<proteinExistence type="predicted"/>
<organism evidence="2 3">
    <name type="scientific">Paenibacillus alvei</name>
    <name type="common">Bacillus alvei</name>
    <dbReference type="NCBI Taxonomy" id="44250"/>
    <lineage>
        <taxon>Bacteria</taxon>
        <taxon>Bacillati</taxon>
        <taxon>Bacillota</taxon>
        <taxon>Bacilli</taxon>
        <taxon>Bacillales</taxon>
        <taxon>Paenibacillaceae</taxon>
        <taxon>Paenibacillus</taxon>
    </lineage>
</organism>
<dbReference type="AlphaFoldDB" id="A0A383RJ55"/>
<feature type="transmembrane region" description="Helical" evidence="1">
    <location>
        <begin position="20"/>
        <end position="42"/>
    </location>
</feature>
<protein>
    <submittedName>
        <fullName evidence="2">Uncharacterized protein</fullName>
    </submittedName>
</protein>
<keyword evidence="1" id="KW-0472">Membrane</keyword>
<reference evidence="3" key="1">
    <citation type="submission" date="2018-08" db="EMBL/GenBank/DDBJ databases">
        <authorList>
            <person name="Chevrot R."/>
        </authorList>
    </citation>
    <scope>NUCLEOTIDE SEQUENCE [LARGE SCALE GENOMIC DNA]</scope>
</reference>
<accession>A0A383RJ55</accession>
<evidence type="ECO:0000313" key="2">
    <source>
        <dbReference type="EMBL" id="SYX86883.1"/>
    </source>
</evidence>
<sequence length="60" mass="7014">MPGIPMKKIIVHEGHPYNDVNFILGMLQVELVIVHAYASIALKYRKFLFLQLALYELHYN</sequence>
<name>A0A383RJ55_PAEAL</name>
<keyword evidence="1" id="KW-1133">Transmembrane helix</keyword>
<gene>
    <name evidence="2" type="ORF">PBLR_15309</name>
</gene>
<dbReference type="Proteomes" id="UP000304148">
    <property type="component" value="Chromosome"/>
</dbReference>
<keyword evidence="1" id="KW-0812">Transmembrane</keyword>
<evidence type="ECO:0000313" key="3">
    <source>
        <dbReference type="Proteomes" id="UP000304148"/>
    </source>
</evidence>
<dbReference type="EMBL" id="LS992241">
    <property type="protein sequence ID" value="SYX86883.1"/>
    <property type="molecule type" value="Genomic_DNA"/>
</dbReference>
<evidence type="ECO:0000256" key="1">
    <source>
        <dbReference type="SAM" id="Phobius"/>
    </source>
</evidence>